<comment type="caution">
    <text evidence="12">The sequence shown here is derived from an EMBL/GenBank/DDBJ whole genome shotgun (WGS) entry which is preliminary data.</text>
</comment>
<evidence type="ECO:0000256" key="2">
    <source>
        <dbReference type="ARBA" id="ARBA00022490"/>
    </source>
</evidence>
<keyword evidence="2" id="KW-0963">Cytoplasm</keyword>
<dbReference type="PROSITE" id="PS50005">
    <property type="entry name" value="TPR"/>
    <property type="match status" value="1"/>
</dbReference>
<keyword evidence="10" id="KW-0472">Membrane</keyword>
<proteinExistence type="inferred from homology"/>
<keyword evidence="10" id="KW-0812">Transmembrane</keyword>
<feature type="domain" description="HTH araC/xylS-type" evidence="11">
    <location>
        <begin position="507"/>
        <end position="619"/>
    </location>
</feature>
<dbReference type="Proteomes" id="UP000323188">
    <property type="component" value="Unassembled WGS sequence"/>
</dbReference>
<dbReference type="RefSeq" id="WP_154917202.1">
    <property type="nucleotide sequence ID" value="NZ_VUOE01000001.1"/>
</dbReference>
<dbReference type="SMART" id="SM00342">
    <property type="entry name" value="HTH_ARAC"/>
    <property type="match status" value="1"/>
</dbReference>
<dbReference type="InterPro" id="IPR009057">
    <property type="entry name" value="Homeodomain-like_sf"/>
</dbReference>
<dbReference type="Pfam" id="PF13181">
    <property type="entry name" value="TPR_8"/>
    <property type="match status" value="1"/>
</dbReference>
<dbReference type="Gene3D" id="1.25.40.10">
    <property type="entry name" value="Tetratricopeptide repeat domain"/>
    <property type="match status" value="2"/>
</dbReference>
<dbReference type="InterPro" id="IPR019734">
    <property type="entry name" value="TPR_rpt"/>
</dbReference>
<evidence type="ECO:0000256" key="5">
    <source>
        <dbReference type="ARBA" id="ARBA00023015"/>
    </source>
</evidence>
<dbReference type="GO" id="GO:0003700">
    <property type="term" value="F:DNA-binding transcription factor activity"/>
    <property type="evidence" value="ECO:0007669"/>
    <property type="project" value="InterPro"/>
</dbReference>
<sequence>MTSKFNILEFSKIDNDGLNRSSKIFVIVFITIHASVFSQKQRIDSITGYFTRIEKLVSETKNQNKYKEINTLTAMKDNAFGKEKADILLQLCHLYKYRNIEISNNYNQEALAVSEQLNYQHGIYKAKYNMAYLMFVQGNFNRSMEVINGLQKVINYSRYPQTYAEFENLKADIYTERGEYDKALETGLKLLDIAETTKNKFILSKAHAALSHYYLRLENYQKALEHCLKGLDYIIEQKDTHYIFQKVDEIARMCAKLGNKEAALKAYDFYLKLEKNLYSPGSYIQSVVYMNMADIYLSTGEYERSKNYLEQAITMVNANNYRFRLPRALMIQAELFLKTKDTISAILTYEKSVDAAENINAFDVIKSNSLVLMDLYDKVGEPDKVIENKTMYDAIRDSLFNNEKEQRIVILEARRKIKEAGLKQQALELENMSQRAELTAIITALVLILVFGLFVVIVYVKFKEKNKVIYRRTIENLEAQLRTENKKIPTKLAEIKNDDKTVTTIDDNIKEIILKRLKKLEEELFFIESDCNLHQLSEKLKTNPKYLSQVINIEKGSNFNNYINELRINHLLTKLLQDEEFRNRKLSYIAASVGYNNLNTFNSAFKKRQGILPSFFIKQLNEETQKG</sequence>
<evidence type="ECO:0000256" key="6">
    <source>
        <dbReference type="ARBA" id="ARBA00023163"/>
    </source>
</evidence>
<accession>A0A5B2TXU8</accession>
<keyword evidence="10" id="KW-1133">Transmembrane helix</keyword>
<dbReference type="PANTHER" id="PTHR46630">
    <property type="entry name" value="TETRATRICOPEPTIDE REPEAT PROTEIN 29"/>
    <property type="match status" value="1"/>
</dbReference>
<dbReference type="Gene3D" id="1.10.10.60">
    <property type="entry name" value="Homeodomain-like"/>
    <property type="match status" value="2"/>
</dbReference>
<keyword evidence="4 8" id="KW-0802">TPR repeat</keyword>
<keyword evidence="6" id="KW-0804">Transcription</keyword>
<reference evidence="12 13" key="1">
    <citation type="submission" date="2019-09" db="EMBL/GenBank/DDBJ databases">
        <authorList>
            <person name="Khan S.A."/>
            <person name="Jeon C.O."/>
            <person name="Chun B.H."/>
            <person name="Jeong S.E."/>
        </authorList>
    </citation>
    <scope>NUCLEOTIDE SEQUENCE [LARGE SCALE GENOMIC DNA]</scope>
    <source>
        <strain evidence="12 13">KCTC 42508</strain>
    </source>
</reference>
<feature type="transmembrane region" description="Helical" evidence="10">
    <location>
        <begin position="438"/>
        <end position="462"/>
    </location>
</feature>
<organism evidence="12 13">
    <name type="scientific">Maribacter flavus</name>
    <dbReference type="NCBI Taxonomy" id="1658664"/>
    <lineage>
        <taxon>Bacteria</taxon>
        <taxon>Pseudomonadati</taxon>
        <taxon>Bacteroidota</taxon>
        <taxon>Flavobacteriia</taxon>
        <taxon>Flavobacteriales</taxon>
        <taxon>Flavobacteriaceae</taxon>
        <taxon>Maribacter</taxon>
    </lineage>
</organism>
<dbReference type="Pfam" id="PF12833">
    <property type="entry name" value="HTH_18"/>
    <property type="match status" value="1"/>
</dbReference>
<keyword evidence="3" id="KW-0677">Repeat</keyword>
<dbReference type="InterPro" id="IPR011990">
    <property type="entry name" value="TPR-like_helical_dom_sf"/>
</dbReference>
<keyword evidence="9" id="KW-0175">Coiled coil</keyword>
<dbReference type="InterPro" id="IPR051476">
    <property type="entry name" value="Bac_ResReg_Asp_Phosphatase"/>
</dbReference>
<dbReference type="GO" id="GO:0005737">
    <property type="term" value="C:cytoplasm"/>
    <property type="evidence" value="ECO:0007669"/>
    <property type="project" value="UniProtKB-SubCell"/>
</dbReference>
<protein>
    <submittedName>
        <fullName evidence="12">Helix-turn-helix domain-containing protein</fullName>
    </submittedName>
</protein>
<name>A0A5B2TXU8_9FLAO</name>
<feature type="repeat" description="TPR" evidence="8">
    <location>
        <begin position="286"/>
        <end position="319"/>
    </location>
</feature>
<gene>
    <name evidence="12" type="ORF">F0361_03255</name>
</gene>
<evidence type="ECO:0000256" key="1">
    <source>
        <dbReference type="ARBA" id="ARBA00004496"/>
    </source>
</evidence>
<dbReference type="SUPFAM" id="SSF48452">
    <property type="entry name" value="TPR-like"/>
    <property type="match status" value="1"/>
</dbReference>
<comment type="subcellular location">
    <subcellularLocation>
        <location evidence="1">Cytoplasm</location>
    </subcellularLocation>
</comment>
<dbReference type="InterPro" id="IPR018060">
    <property type="entry name" value="HTH_AraC"/>
</dbReference>
<evidence type="ECO:0000256" key="9">
    <source>
        <dbReference type="SAM" id="Coils"/>
    </source>
</evidence>
<evidence type="ECO:0000256" key="3">
    <source>
        <dbReference type="ARBA" id="ARBA00022737"/>
    </source>
</evidence>
<dbReference type="SMART" id="SM00028">
    <property type="entry name" value="TPR"/>
    <property type="match status" value="5"/>
</dbReference>
<evidence type="ECO:0000256" key="4">
    <source>
        <dbReference type="ARBA" id="ARBA00022803"/>
    </source>
</evidence>
<feature type="coiled-coil region" evidence="9">
    <location>
        <begin position="460"/>
        <end position="494"/>
    </location>
</feature>
<dbReference type="PROSITE" id="PS01124">
    <property type="entry name" value="HTH_ARAC_FAMILY_2"/>
    <property type="match status" value="1"/>
</dbReference>
<dbReference type="EMBL" id="VUOE01000001">
    <property type="protein sequence ID" value="KAA2218655.1"/>
    <property type="molecule type" value="Genomic_DNA"/>
</dbReference>
<keyword evidence="5" id="KW-0805">Transcription regulation</keyword>
<dbReference type="GO" id="GO:0043565">
    <property type="term" value="F:sequence-specific DNA binding"/>
    <property type="evidence" value="ECO:0007669"/>
    <property type="project" value="InterPro"/>
</dbReference>
<dbReference type="SUPFAM" id="SSF46689">
    <property type="entry name" value="Homeodomain-like"/>
    <property type="match status" value="1"/>
</dbReference>
<dbReference type="AlphaFoldDB" id="A0A5B2TXU8"/>
<evidence type="ECO:0000259" key="11">
    <source>
        <dbReference type="PROSITE" id="PS01124"/>
    </source>
</evidence>
<evidence type="ECO:0000313" key="13">
    <source>
        <dbReference type="Proteomes" id="UP000323188"/>
    </source>
</evidence>
<comment type="similarity">
    <text evidence="7">Belongs to the Rap family.</text>
</comment>
<evidence type="ECO:0000256" key="8">
    <source>
        <dbReference type="PROSITE-ProRule" id="PRU00339"/>
    </source>
</evidence>
<evidence type="ECO:0000313" key="12">
    <source>
        <dbReference type="EMBL" id="KAA2218655.1"/>
    </source>
</evidence>
<dbReference type="PANTHER" id="PTHR46630:SF1">
    <property type="entry name" value="TETRATRICOPEPTIDE REPEAT PROTEIN 29"/>
    <property type="match status" value="1"/>
</dbReference>
<evidence type="ECO:0000256" key="10">
    <source>
        <dbReference type="SAM" id="Phobius"/>
    </source>
</evidence>
<evidence type="ECO:0000256" key="7">
    <source>
        <dbReference type="ARBA" id="ARBA00038253"/>
    </source>
</evidence>